<gene>
    <name evidence="2" type="primary">crtQ_2</name>
    <name evidence="2" type="ORF">NCTC11807_00467</name>
</gene>
<keyword evidence="2" id="KW-0808">Transferase</keyword>
<feature type="transmembrane region" description="Helical" evidence="1">
    <location>
        <begin position="94"/>
        <end position="114"/>
    </location>
</feature>
<keyword evidence="2" id="KW-0328">Glycosyltransferase</keyword>
<dbReference type="AlphaFoldDB" id="A0A380GZV9"/>
<evidence type="ECO:0000313" key="2">
    <source>
        <dbReference type="EMBL" id="SUM68223.1"/>
    </source>
</evidence>
<reference evidence="2 3" key="1">
    <citation type="submission" date="2018-06" db="EMBL/GenBank/DDBJ databases">
        <authorList>
            <consortium name="Pathogen Informatics"/>
            <person name="Doyle S."/>
        </authorList>
    </citation>
    <scope>NUCLEOTIDE SEQUENCE [LARGE SCALE GENOMIC DNA]</scope>
    <source>
        <strain evidence="2 3">NCTC11807</strain>
    </source>
</reference>
<accession>A0A380GZV9</accession>
<keyword evidence="1" id="KW-0812">Transmembrane</keyword>
<name>A0A380GZV9_9STAP</name>
<dbReference type="EMBL" id="UHDZ01000001">
    <property type="protein sequence ID" value="SUM68223.1"/>
    <property type="molecule type" value="Genomic_DNA"/>
</dbReference>
<feature type="transmembrane region" description="Helical" evidence="1">
    <location>
        <begin position="41"/>
        <end position="64"/>
    </location>
</feature>
<evidence type="ECO:0000313" key="3">
    <source>
        <dbReference type="Proteomes" id="UP000255425"/>
    </source>
</evidence>
<dbReference type="GO" id="GO:0016757">
    <property type="term" value="F:glycosyltransferase activity"/>
    <property type="evidence" value="ECO:0007669"/>
    <property type="project" value="UniProtKB-KW"/>
</dbReference>
<dbReference type="EC" id="2.4.1.-" evidence="2"/>
<keyword evidence="1" id="KW-1133">Transmembrane helix</keyword>
<keyword evidence="1" id="KW-0472">Membrane</keyword>
<dbReference type="Proteomes" id="UP000255425">
    <property type="component" value="Unassembled WGS sequence"/>
</dbReference>
<evidence type="ECO:0000256" key="1">
    <source>
        <dbReference type="SAM" id="Phobius"/>
    </source>
</evidence>
<protein>
    <submittedName>
        <fullName evidence="2">4,4'-diaponeurosporenoate glycosyltransferase</fullName>
        <ecNumber evidence="2">2.4.1.-</ecNumber>
    </submittedName>
</protein>
<proteinExistence type="predicted"/>
<keyword evidence="3" id="KW-1185">Reference proteome</keyword>
<organism evidence="2 3">
    <name type="scientific">Staphylococcus saccharolyticus</name>
    <dbReference type="NCBI Taxonomy" id="33028"/>
    <lineage>
        <taxon>Bacteria</taxon>
        <taxon>Bacillati</taxon>
        <taxon>Bacillota</taxon>
        <taxon>Bacilli</taxon>
        <taxon>Bacillales</taxon>
        <taxon>Staphylococcaceae</taxon>
        <taxon>Staphylococcus</taxon>
    </lineage>
</organism>
<sequence>MTIYEGENNVQFRMYEERFKSLVQGWTKYLSVGASQIHPKVMLAIMIWLMGSIHTAVMLLLSFFIKLFSKFKTMTTYMLYTIQFIILHRRVGSFSIILLILHLILVIFFVVIFLNSWRHAHFSTSVEWKGRSFKIN</sequence>